<evidence type="ECO:0008006" key="3">
    <source>
        <dbReference type="Google" id="ProtNLM"/>
    </source>
</evidence>
<evidence type="ECO:0000313" key="1">
    <source>
        <dbReference type="EMBL" id="KAI5312931.1"/>
    </source>
</evidence>
<organism evidence="1 2">
    <name type="scientific">Prunus dulcis</name>
    <name type="common">Almond</name>
    <name type="synonym">Amygdalus dulcis</name>
    <dbReference type="NCBI Taxonomy" id="3755"/>
    <lineage>
        <taxon>Eukaryota</taxon>
        <taxon>Viridiplantae</taxon>
        <taxon>Streptophyta</taxon>
        <taxon>Embryophyta</taxon>
        <taxon>Tracheophyta</taxon>
        <taxon>Spermatophyta</taxon>
        <taxon>Magnoliopsida</taxon>
        <taxon>eudicotyledons</taxon>
        <taxon>Gunneridae</taxon>
        <taxon>Pentapetalae</taxon>
        <taxon>rosids</taxon>
        <taxon>fabids</taxon>
        <taxon>Rosales</taxon>
        <taxon>Rosaceae</taxon>
        <taxon>Amygdaloideae</taxon>
        <taxon>Amygdaleae</taxon>
        <taxon>Prunus</taxon>
    </lineage>
</organism>
<dbReference type="AlphaFoldDB" id="A0AAD4UVZ3"/>
<evidence type="ECO:0000313" key="2">
    <source>
        <dbReference type="Proteomes" id="UP001054821"/>
    </source>
</evidence>
<dbReference type="SUPFAM" id="SSF56672">
    <property type="entry name" value="DNA/RNA polymerases"/>
    <property type="match status" value="1"/>
</dbReference>
<keyword evidence="2" id="KW-1185">Reference proteome</keyword>
<dbReference type="Proteomes" id="UP001054821">
    <property type="component" value="Chromosome 8"/>
</dbReference>
<sequence>MISQPGIEANPEKIWALIDMQVPRTKKDIQSLTSRVAALARFISKATDRCTPFFKALKRSKRQVVWTSKCDRAFEDLKAYMSRAPLPNSIPYK</sequence>
<dbReference type="Gene3D" id="3.30.70.270">
    <property type="match status" value="1"/>
</dbReference>
<name>A0AAD4UVZ3_PRUDU</name>
<dbReference type="InterPro" id="IPR043128">
    <property type="entry name" value="Rev_trsase/Diguanyl_cyclase"/>
</dbReference>
<protein>
    <recommendedName>
        <fullName evidence="3">Reverse transcriptase/retrotransposon-derived protein RNase H-like domain-containing protein</fullName>
    </recommendedName>
</protein>
<comment type="caution">
    <text evidence="1">The sequence shown here is derived from an EMBL/GenBank/DDBJ whole genome shotgun (WGS) entry which is preliminary data.</text>
</comment>
<dbReference type="InterPro" id="IPR043502">
    <property type="entry name" value="DNA/RNA_pol_sf"/>
</dbReference>
<accession>A0AAD4UVZ3</accession>
<proteinExistence type="predicted"/>
<reference evidence="1 2" key="1">
    <citation type="journal article" date="2022" name="G3 (Bethesda)">
        <title>Whole-genome sequence and methylome profiling of the almond [Prunus dulcis (Mill.) D.A. Webb] cultivar 'Nonpareil'.</title>
        <authorList>
            <person name="D'Amico-Willman K.M."/>
            <person name="Ouma W.Z."/>
            <person name="Meulia T."/>
            <person name="Sideli G.M."/>
            <person name="Gradziel T.M."/>
            <person name="Fresnedo-Ramirez J."/>
        </authorList>
    </citation>
    <scope>NUCLEOTIDE SEQUENCE [LARGE SCALE GENOMIC DNA]</scope>
    <source>
        <strain evidence="1">Clone GOH B32 T37-40</strain>
    </source>
</reference>
<gene>
    <name evidence="1" type="ORF">L3X38_042105</name>
</gene>
<dbReference type="EMBL" id="JAJFAZ020000008">
    <property type="protein sequence ID" value="KAI5312931.1"/>
    <property type="molecule type" value="Genomic_DNA"/>
</dbReference>